<keyword evidence="4 7" id="KW-0745">Spermidine biosynthesis</keyword>
<dbReference type="InterPro" id="IPR029063">
    <property type="entry name" value="SAM-dependent_MTases_sf"/>
</dbReference>
<evidence type="ECO:0000256" key="1">
    <source>
        <dbReference type="ARBA" id="ARBA00007867"/>
    </source>
</evidence>
<feature type="binding site" evidence="4">
    <location>
        <begin position="180"/>
        <end position="181"/>
    </location>
    <ligand>
        <name>S-methyl-5'-thioadenosine</name>
        <dbReference type="ChEBI" id="CHEBI:17509"/>
    </ligand>
</feature>
<dbReference type="HOGENOM" id="CLU_048199_0_0_9"/>
<dbReference type="InterPro" id="IPR030373">
    <property type="entry name" value="PABS_CS"/>
</dbReference>
<dbReference type="PROSITE" id="PS51006">
    <property type="entry name" value="PABS_2"/>
    <property type="match status" value="1"/>
</dbReference>
<comment type="similarity">
    <text evidence="1 4 6">Belongs to the spermidine/spermine synthase family.</text>
</comment>
<dbReference type="HAMAP" id="MF_00198">
    <property type="entry name" value="Spermidine_synth"/>
    <property type="match status" value="1"/>
</dbReference>
<keyword evidence="3 4" id="KW-0620">Polyamine biosynthesis</keyword>
<comment type="subunit">
    <text evidence="4">Homodimer or homotetramer.</text>
</comment>
<protein>
    <recommendedName>
        <fullName evidence="4">Polyamine aminopropyltransferase</fullName>
    </recommendedName>
    <alternativeName>
        <fullName evidence="4">Putrescine aminopropyltransferase</fullName>
        <shortName evidence="4">PAPT</shortName>
    </alternativeName>
    <alternativeName>
        <fullName evidence="4">Spermidine synthase</fullName>
        <shortName evidence="4">SPDS</shortName>
        <shortName evidence="4">SPDSY</shortName>
        <ecNumber evidence="4">2.5.1.16</ecNumber>
    </alternativeName>
</protein>
<evidence type="ECO:0000256" key="7">
    <source>
        <dbReference type="RuleBase" id="RU003837"/>
    </source>
</evidence>
<comment type="caution">
    <text evidence="4">Lacks conserved residue(s) required for the propagation of feature annotation.</text>
</comment>
<evidence type="ECO:0000256" key="6">
    <source>
        <dbReference type="RuleBase" id="RU003836"/>
    </source>
</evidence>
<dbReference type="Pfam" id="PF17284">
    <property type="entry name" value="Spermine_synt_N"/>
    <property type="match status" value="1"/>
</dbReference>
<feature type="binding site" evidence="4">
    <location>
        <position position="74"/>
    </location>
    <ligand>
        <name>S-methyl-5'-thioadenosine</name>
        <dbReference type="ChEBI" id="CHEBI:17509"/>
    </ligand>
</feature>
<dbReference type="Proteomes" id="UP000000742">
    <property type="component" value="Chromosome"/>
</dbReference>
<dbReference type="GO" id="GO:0004766">
    <property type="term" value="F:spermidine synthase activity"/>
    <property type="evidence" value="ECO:0007669"/>
    <property type="project" value="UniProtKB-UniRule"/>
</dbReference>
<dbReference type="InterPro" id="IPR037163">
    <property type="entry name" value="Spermidine_synt_N_sf"/>
</dbReference>
<sequence>MTIAIFSPVVLTLCKLMHKCINIKKVQNTLLEEEAMNYIKEQNGQLWLTEDERENLKISYRIKEIIYSERSPFQHVMILDSYDFGRMLVLDGVVQTTSIDGHIYNEMITHVPLSLHPSPKKVLIIGGGDCGAAREVAKYEEVEEIHLVEIDELVVQACKEHLPEVSGNLSDPRVQYVYKDGVQFVKDHMNTYDVIIIDSSDPIGPAQVLFEYDFYKSVHEALKEDGIMVCQSQSPIFHMDVLKQTYANIRHLFPHVYVYTATVPTYPGGLWSFTLGAKQPVLFERLNTFAKQTKYANADILNQCFYLPQFMKEQLQPQSK</sequence>
<dbReference type="Pfam" id="PF01564">
    <property type="entry name" value="Spermine_synth"/>
    <property type="match status" value="1"/>
</dbReference>
<feature type="binding site" evidence="4">
    <location>
        <position position="149"/>
    </location>
    <ligand>
        <name>S-methyl-5'-thioadenosine</name>
        <dbReference type="ChEBI" id="CHEBI:17509"/>
    </ligand>
</feature>
<proteinExistence type="inferred from homology"/>
<dbReference type="AlphaFoldDB" id="B7GI22"/>
<evidence type="ECO:0000256" key="2">
    <source>
        <dbReference type="ARBA" id="ARBA00022679"/>
    </source>
</evidence>
<dbReference type="Gene3D" id="3.40.50.150">
    <property type="entry name" value="Vaccinia Virus protein VP39"/>
    <property type="match status" value="1"/>
</dbReference>
<evidence type="ECO:0000313" key="9">
    <source>
        <dbReference type="EMBL" id="ACJ33803.1"/>
    </source>
</evidence>
<dbReference type="NCBIfam" id="TIGR00417">
    <property type="entry name" value="speE"/>
    <property type="match status" value="1"/>
</dbReference>
<reference evidence="9 10" key="1">
    <citation type="journal article" date="2008" name="Genome Biol.">
        <title>Encapsulated in silica: genome, proteome and physiology of the thermophilic bacterium Anoxybacillus flavithermus WK1.</title>
        <authorList>
            <person name="Saw J.H."/>
            <person name="Mountain B.W."/>
            <person name="Feng L."/>
            <person name="Omelchenko M.V."/>
            <person name="Hou S."/>
            <person name="Saito J.A."/>
            <person name="Stott M.B."/>
            <person name="Li D."/>
            <person name="Zhao G."/>
            <person name="Wu J."/>
            <person name="Galperin M.Y."/>
            <person name="Koonin E.V."/>
            <person name="Makarova K.S."/>
            <person name="Wolf Y.I."/>
            <person name="Rigden D.J."/>
            <person name="Dunfield P.F."/>
            <person name="Wang L."/>
            <person name="Alam M."/>
        </authorList>
    </citation>
    <scope>NUCLEOTIDE SEQUENCE [LARGE SCALE GENOMIC DNA]</scope>
    <source>
        <strain evidence="10">DSM 21510 / WK1</strain>
    </source>
</reference>
<evidence type="ECO:0000256" key="4">
    <source>
        <dbReference type="HAMAP-Rule" id="MF_00198"/>
    </source>
</evidence>
<dbReference type="GO" id="GO:0008295">
    <property type="term" value="P:spermidine biosynthetic process"/>
    <property type="evidence" value="ECO:0007669"/>
    <property type="project" value="UniProtKB-UniRule"/>
</dbReference>
<feature type="binding site" evidence="4">
    <location>
        <position position="129"/>
    </location>
    <ligand>
        <name>spermidine</name>
        <dbReference type="ChEBI" id="CHEBI:57834"/>
    </ligand>
</feature>
<evidence type="ECO:0000256" key="5">
    <source>
        <dbReference type="PROSITE-ProRule" id="PRU00354"/>
    </source>
</evidence>
<feature type="domain" description="PABS" evidence="8">
    <location>
        <begin position="45"/>
        <end position="278"/>
    </location>
</feature>
<dbReference type="InterPro" id="IPR030374">
    <property type="entry name" value="PABS"/>
</dbReference>
<dbReference type="GO" id="GO:0005829">
    <property type="term" value="C:cytosol"/>
    <property type="evidence" value="ECO:0007669"/>
    <property type="project" value="TreeGrafter"/>
</dbReference>
<dbReference type="eggNOG" id="COG0421">
    <property type="taxonomic scope" value="Bacteria"/>
</dbReference>
<evidence type="ECO:0000313" key="10">
    <source>
        <dbReference type="Proteomes" id="UP000000742"/>
    </source>
</evidence>
<dbReference type="EMBL" id="CP000922">
    <property type="protein sequence ID" value="ACJ33803.1"/>
    <property type="molecule type" value="Genomic_DNA"/>
</dbReference>
<evidence type="ECO:0000256" key="3">
    <source>
        <dbReference type="ARBA" id="ARBA00023115"/>
    </source>
</evidence>
<organism evidence="9 10">
    <name type="scientific">Anoxybacillus flavithermus (strain DSM 21510 / WK1)</name>
    <dbReference type="NCBI Taxonomy" id="491915"/>
    <lineage>
        <taxon>Bacteria</taxon>
        <taxon>Bacillati</taxon>
        <taxon>Bacillota</taxon>
        <taxon>Bacilli</taxon>
        <taxon>Bacillales</taxon>
        <taxon>Anoxybacillaceae</taxon>
        <taxon>Anoxybacillus</taxon>
    </lineage>
</organism>
<dbReference type="NCBIfam" id="NF002010">
    <property type="entry name" value="PRK00811.1"/>
    <property type="match status" value="1"/>
</dbReference>
<keyword evidence="2 4" id="KW-0808">Transferase</keyword>
<dbReference type="InterPro" id="IPR001045">
    <property type="entry name" value="Spermi_synthase"/>
</dbReference>
<name>B7GI22_ANOFW</name>
<gene>
    <name evidence="4 9" type="primary">speE</name>
    <name evidence="9" type="ordered locus">Aflv_1437</name>
</gene>
<comment type="catalytic activity">
    <reaction evidence="4 7">
        <text>S-adenosyl 3-(methylsulfanyl)propylamine + putrescine = S-methyl-5'-thioadenosine + spermidine + H(+)</text>
        <dbReference type="Rhea" id="RHEA:12721"/>
        <dbReference type="ChEBI" id="CHEBI:15378"/>
        <dbReference type="ChEBI" id="CHEBI:17509"/>
        <dbReference type="ChEBI" id="CHEBI:57443"/>
        <dbReference type="ChEBI" id="CHEBI:57834"/>
        <dbReference type="ChEBI" id="CHEBI:326268"/>
        <dbReference type="EC" id="2.5.1.16"/>
    </reaction>
</comment>
<dbReference type="PROSITE" id="PS01330">
    <property type="entry name" value="PABS_1"/>
    <property type="match status" value="1"/>
</dbReference>
<dbReference type="STRING" id="491915.Aflv_1437"/>
<dbReference type="Gene3D" id="2.30.140.10">
    <property type="entry name" value="Spermidine synthase, tetramerisation domain"/>
    <property type="match status" value="1"/>
</dbReference>
<evidence type="ECO:0000259" key="8">
    <source>
        <dbReference type="PROSITE" id="PS51006"/>
    </source>
</evidence>
<dbReference type="KEGG" id="afl:Aflv_1437"/>
<dbReference type="NCBIfam" id="NF037959">
    <property type="entry name" value="MFS_SpdSyn"/>
    <property type="match status" value="1"/>
</dbReference>
<dbReference type="UniPathway" id="UPA00248">
    <property type="reaction ID" value="UER00314"/>
</dbReference>
<dbReference type="CDD" id="cd02440">
    <property type="entry name" value="AdoMet_MTases"/>
    <property type="match status" value="1"/>
</dbReference>
<feature type="active site" description="Proton acceptor" evidence="4 5">
    <location>
        <position position="198"/>
    </location>
</feature>
<feature type="binding site" evidence="4">
    <location>
        <position position="205"/>
    </location>
    <ligand>
        <name>S-methyl-5'-thioadenosine</name>
        <dbReference type="ChEBI" id="CHEBI:17509"/>
    </ligand>
</feature>
<feature type="binding site" evidence="4">
    <location>
        <begin position="198"/>
        <end position="201"/>
    </location>
    <ligand>
        <name>spermidine</name>
        <dbReference type="ChEBI" id="CHEBI:57834"/>
    </ligand>
</feature>
<dbReference type="SUPFAM" id="SSF53335">
    <property type="entry name" value="S-adenosyl-L-methionine-dependent methyltransferases"/>
    <property type="match status" value="1"/>
</dbReference>
<dbReference type="PANTHER" id="PTHR11558:SF11">
    <property type="entry name" value="SPERMIDINE SYNTHASE"/>
    <property type="match status" value="1"/>
</dbReference>
<comment type="pathway">
    <text evidence="4">Amine and polyamine biosynthesis; spermidine biosynthesis; spermidine from putrescine: step 1/1.</text>
</comment>
<dbReference type="PANTHER" id="PTHR11558">
    <property type="entry name" value="SPERMIDINE/SPERMINE SYNTHASE"/>
    <property type="match status" value="1"/>
</dbReference>
<dbReference type="EC" id="2.5.1.16" evidence="4"/>
<comment type="function">
    <text evidence="4">Catalyzes the irreversible transfer of a propylamine group from the amino donor S-adenosylmethioninamine (decarboxy-AdoMet) to putrescine (1,4-diaminobutane) to yield spermidine.</text>
</comment>
<accession>B7GI22</accession>
<dbReference type="InterPro" id="IPR035246">
    <property type="entry name" value="Spermidine_synt_N"/>
</dbReference>